<dbReference type="InterPro" id="IPR057335">
    <property type="entry name" value="Beta-barrel_SelB"/>
</dbReference>
<evidence type="ECO:0000256" key="7">
    <source>
        <dbReference type="ARBA" id="ARBA00025526"/>
    </source>
</evidence>
<dbReference type="Pfam" id="PF03144">
    <property type="entry name" value="GTP_EFTU_D2"/>
    <property type="match status" value="1"/>
</dbReference>
<dbReference type="SUPFAM" id="SSF50447">
    <property type="entry name" value="Translation proteins"/>
    <property type="match status" value="1"/>
</dbReference>
<name>B6G1L5_PEPHT</name>
<evidence type="ECO:0000256" key="8">
    <source>
        <dbReference type="ARBA" id="ARBA00031615"/>
    </source>
</evidence>
<accession>B6G1L5</accession>
<dbReference type="InterPro" id="IPR004535">
    <property type="entry name" value="Transl_elong_SelB"/>
</dbReference>
<dbReference type="SUPFAM" id="SSF50465">
    <property type="entry name" value="EF-Tu/eEF-1alpha/eIF2-gamma C-terminal domain"/>
    <property type="match status" value="1"/>
</dbReference>
<proteinExistence type="predicted"/>
<dbReference type="GO" id="GO:0003723">
    <property type="term" value="F:RNA binding"/>
    <property type="evidence" value="ECO:0007669"/>
    <property type="project" value="InterPro"/>
</dbReference>
<reference evidence="10 11" key="2">
    <citation type="submission" date="2008-10" db="EMBL/GenBank/DDBJ databases">
        <title>Draft genome sequence of Clostridium hiranonis (DSM 13275).</title>
        <authorList>
            <person name="Sudarsanam P."/>
            <person name="Ley R."/>
            <person name="Guruge J."/>
            <person name="Turnbaugh P.J."/>
            <person name="Mahowald M."/>
            <person name="Liep D."/>
            <person name="Gordon J."/>
        </authorList>
    </citation>
    <scope>NUCLEOTIDE SEQUENCE [LARGE SCALE GENOMIC DNA]</scope>
    <source>
        <strain evidence="10 11">DSM 13275</strain>
    </source>
</reference>
<evidence type="ECO:0000256" key="1">
    <source>
        <dbReference type="ARBA" id="ARBA00004496"/>
    </source>
</evidence>
<dbReference type="GO" id="GO:0005525">
    <property type="term" value="F:GTP binding"/>
    <property type="evidence" value="ECO:0007669"/>
    <property type="project" value="UniProtKB-KW"/>
</dbReference>
<dbReference type="PROSITE" id="PS51722">
    <property type="entry name" value="G_TR_2"/>
    <property type="match status" value="1"/>
</dbReference>
<sequence length="627" mass="70955">MKHIIVGTAGHIDHGKTTLIKALTGRETDTLDEEKKRGISINLGFTFFDLPSGKRVGIVDVPGHEKFIKNMLAGASGLDMVMLVVAADEGVMPQTVEHIDILSFLNIKNGLIVLTKSDMVEEEFRELVKEDIKERMKGTFLEDAEILEVDSVSKRGIPELIQKLDDMSEQIEEKNENSPARLNIDRVFTIKGHGTVVTGTLLEGKISVDDDLVVYPENLKAKIRSIQVHGEDENTAYAGQRTAINISNVKKDEIGRGDVLAAPDSLEESMMLDVKMNIIKHVDRTLKHWDRLRLYHGTREILCRAVPLDKEEIAPGENGFVQLRLEESIVSKKGDTFVVRSYSPMATIGGGVIIDASPKKHKRFDEDVIEALKVKEKGELHDILEEYLKHNSKNYPTVKDMMSYSGAHEEDIRKALDKLSEDGKIFVIGNMYIHTNHYKKLFEKVNELLADYHKHNRLKPGILKEELKSKVESKFKPKEFDIVLAAFEGDGLIKIAGNIVSLKDFEVVFNEKQKENRNRMQKMLKKCGFESVPTIEEITGKDVRAKEVLDAMIGDSVAMLGDGYIMDMETYDKAKKMLVDYINEHGEITLGEYRDLIGSSRKNCMIILESFDRNRITKRIENKRVLM</sequence>
<dbReference type="NCBIfam" id="TIGR00475">
    <property type="entry name" value="selB"/>
    <property type="match status" value="1"/>
</dbReference>
<comment type="function">
    <text evidence="7">Translation factor necessary for the incorporation of selenocysteine into proteins. It probably replaces EF-Tu for the insertion of selenocysteine directed by the UGA codon. SelB binds GTP and GDP.</text>
</comment>
<dbReference type="InterPro" id="IPR009001">
    <property type="entry name" value="Transl_elong_EF1A/Init_IF2_C"/>
</dbReference>
<dbReference type="CDD" id="cd03696">
    <property type="entry name" value="SelB_II"/>
    <property type="match status" value="1"/>
</dbReference>
<dbReference type="Gene3D" id="1.10.10.2770">
    <property type="match status" value="1"/>
</dbReference>
<protein>
    <recommendedName>
        <fullName evidence="2">Selenocysteine-specific elongation factor</fullName>
    </recommendedName>
    <alternativeName>
        <fullName evidence="8">SelB translation factor</fullName>
    </alternativeName>
</protein>
<keyword evidence="3" id="KW-0963">Cytoplasm</keyword>
<dbReference type="PRINTS" id="PR00315">
    <property type="entry name" value="ELONGATNFCT"/>
</dbReference>
<dbReference type="GO" id="GO:0003924">
    <property type="term" value="F:GTPase activity"/>
    <property type="evidence" value="ECO:0007669"/>
    <property type="project" value="InterPro"/>
</dbReference>
<evidence type="ECO:0000256" key="3">
    <source>
        <dbReference type="ARBA" id="ARBA00022490"/>
    </source>
</evidence>
<reference evidence="10 11" key="1">
    <citation type="submission" date="2008-09" db="EMBL/GenBank/DDBJ databases">
        <authorList>
            <person name="Fulton L."/>
            <person name="Clifton S."/>
            <person name="Fulton B."/>
            <person name="Xu J."/>
            <person name="Minx P."/>
            <person name="Pepin K.H."/>
            <person name="Johnson M."/>
            <person name="Thiruvilangam P."/>
            <person name="Bhonagiri V."/>
            <person name="Nash W.E."/>
            <person name="Mardis E.R."/>
            <person name="Wilson R.K."/>
        </authorList>
    </citation>
    <scope>NUCLEOTIDE SEQUENCE [LARGE SCALE GENOMIC DNA]</scope>
    <source>
        <strain evidence="10 11">DSM 13275</strain>
    </source>
</reference>
<dbReference type="PANTHER" id="PTHR43721">
    <property type="entry name" value="ELONGATION FACTOR TU-RELATED"/>
    <property type="match status" value="1"/>
</dbReference>
<dbReference type="EMBL" id="ABWP01000075">
    <property type="protein sequence ID" value="EEA84323.1"/>
    <property type="molecule type" value="Genomic_DNA"/>
</dbReference>
<comment type="subcellular location">
    <subcellularLocation>
        <location evidence="1">Cytoplasm</location>
    </subcellularLocation>
</comment>
<dbReference type="STRING" id="500633.CLOHIR_02022"/>
<dbReference type="RefSeq" id="WP_006440884.1">
    <property type="nucleotide sequence ID" value="NZ_DS995359.1"/>
</dbReference>
<evidence type="ECO:0000313" key="10">
    <source>
        <dbReference type="EMBL" id="EEA84323.1"/>
    </source>
</evidence>
<dbReference type="GO" id="GO:0003746">
    <property type="term" value="F:translation elongation factor activity"/>
    <property type="evidence" value="ECO:0007669"/>
    <property type="project" value="InterPro"/>
</dbReference>
<dbReference type="InterPro" id="IPR004161">
    <property type="entry name" value="EFTu-like_2"/>
</dbReference>
<dbReference type="Pfam" id="PF09107">
    <property type="entry name" value="WHD_3rd_SelB"/>
    <property type="match status" value="1"/>
</dbReference>
<feature type="domain" description="Tr-type G" evidence="9">
    <location>
        <begin position="1"/>
        <end position="176"/>
    </location>
</feature>
<dbReference type="InterPro" id="IPR050055">
    <property type="entry name" value="EF-Tu_GTPase"/>
</dbReference>
<dbReference type="SUPFAM" id="SSF46785">
    <property type="entry name" value="Winged helix' DNA-binding domain"/>
    <property type="match status" value="2"/>
</dbReference>
<dbReference type="GO" id="GO:0005829">
    <property type="term" value="C:cytosol"/>
    <property type="evidence" value="ECO:0007669"/>
    <property type="project" value="TreeGrafter"/>
</dbReference>
<dbReference type="PROSITE" id="PS00301">
    <property type="entry name" value="G_TR_1"/>
    <property type="match status" value="1"/>
</dbReference>
<dbReference type="Proteomes" id="UP000003178">
    <property type="component" value="Unassembled WGS sequence"/>
</dbReference>
<organism evidence="10 11">
    <name type="scientific">Peptacetobacter hiranonis (strain DSM 13275 / JCM 10541 / KCTC 15199 / TO-931)</name>
    <name type="common">Clostridium hiranonis</name>
    <dbReference type="NCBI Taxonomy" id="500633"/>
    <lineage>
        <taxon>Bacteria</taxon>
        <taxon>Bacillati</taxon>
        <taxon>Bacillota</taxon>
        <taxon>Clostridia</taxon>
        <taxon>Peptostreptococcales</taxon>
        <taxon>Peptostreptococcaceae</taxon>
        <taxon>Peptacetobacter</taxon>
    </lineage>
</organism>
<dbReference type="InterPro" id="IPR031157">
    <property type="entry name" value="G_TR_CS"/>
</dbReference>
<dbReference type="InterPro" id="IPR015190">
    <property type="entry name" value="Elong_fac_SelB-wing-hlx_typ-2"/>
</dbReference>
<evidence type="ECO:0000256" key="5">
    <source>
        <dbReference type="ARBA" id="ARBA00022917"/>
    </source>
</evidence>
<dbReference type="Pfam" id="PF00009">
    <property type="entry name" value="GTP_EFTU"/>
    <property type="match status" value="1"/>
</dbReference>
<comment type="caution">
    <text evidence="10">The sequence shown here is derived from an EMBL/GenBank/DDBJ whole genome shotgun (WGS) entry which is preliminary data.</text>
</comment>
<dbReference type="NCBIfam" id="TIGR00231">
    <property type="entry name" value="small_GTP"/>
    <property type="match status" value="1"/>
</dbReference>
<dbReference type="InterPro" id="IPR027417">
    <property type="entry name" value="P-loop_NTPase"/>
</dbReference>
<evidence type="ECO:0000256" key="4">
    <source>
        <dbReference type="ARBA" id="ARBA00022741"/>
    </source>
</evidence>
<gene>
    <name evidence="10" type="ORF">CLOHIR_02022</name>
</gene>
<dbReference type="InterPro" id="IPR005225">
    <property type="entry name" value="Small_GTP-bd"/>
</dbReference>
<keyword evidence="11" id="KW-1185">Reference proteome</keyword>
<dbReference type="PANTHER" id="PTHR43721:SF22">
    <property type="entry name" value="ELONGATION FACTOR TU, MITOCHONDRIAL"/>
    <property type="match status" value="1"/>
</dbReference>
<dbReference type="Gene3D" id="3.40.50.300">
    <property type="entry name" value="P-loop containing nucleotide triphosphate hydrolases"/>
    <property type="match status" value="1"/>
</dbReference>
<dbReference type="SUPFAM" id="SSF52540">
    <property type="entry name" value="P-loop containing nucleoside triphosphate hydrolases"/>
    <property type="match status" value="1"/>
</dbReference>
<dbReference type="Pfam" id="PF09106">
    <property type="entry name" value="WHD_2nd_SelB"/>
    <property type="match status" value="1"/>
</dbReference>
<evidence type="ECO:0000313" key="11">
    <source>
        <dbReference type="Proteomes" id="UP000003178"/>
    </source>
</evidence>
<dbReference type="InterPro" id="IPR036390">
    <property type="entry name" value="WH_DNA-bd_sf"/>
</dbReference>
<dbReference type="CDD" id="cd15491">
    <property type="entry name" value="selB_III"/>
    <property type="match status" value="1"/>
</dbReference>
<dbReference type="OrthoDB" id="9804504at2"/>
<dbReference type="InterPro" id="IPR009000">
    <property type="entry name" value="Transl_B-barrel_sf"/>
</dbReference>
<evidence type="ECO:0000256" key="2">
    <source>
        <dbReference type="ARBA" id="ARBA00015953"/>
    </source>
</evidence>
<keyword evidence="5" id="KW-0648">Protein biosynthesis</keyword>
<dbReference type="InterPro" id="IPR015191">
    <property type="entry name" value="SelB_WHD4"/>
</dbReference>
<evidence type="ECO:0000259" key="9">
    <source>
        <dbReference type="PROSITE" id="PS51722"/>
    </source>
</evidence>
<evidence type="ECO:0000256" key="6">
    <source>
        <dbReference type="ARBA" id="ARBA00023134"/>
    </source>
</evidence>
<keyword evidence="4" id="KW-0547">Nucleotide-binding</keyword>
<dbReference type="HOGENOM" id="CLU_023030_3_0_9"/>
<dbReference type="InterPro" id="IPR036388">
    <property type="entry name" value="WH-like_DNA-bd_sf"/>
</dbReference>
<keyword evidence="6" id="KW-0342">GTP-binding</keyword>
<dbReference type="Pfam" id="PF25461">
    <property type="entry name" value="Beta-barrel_SelB"/>
    <property type="match status" value="1"/>
</dbReference>
<dbReference type="Gene3D" id="2.40.30.10">
    <property type="entry name" value="Translation factors"/>
    <property type="match status" value="1"/>
</dbReference>
<dbReference type="InterPro" id="IPR000795">
    <property type="entry name" value="T_Tr_GTP-bd_dom"/>
</dbReference>
<dbReference type="AlphaFoldDB" id="B6G1L5"/>
<dbReference type="eggNOG" id="COG3276">
    <property type="taxonomic scope" value="Bacteria"/>
</dbReference>
<dbReference type="Gene3D" id="1.10.10.10">
    <property type="entry name" value="Winged helix-like DNA-binding domain superfamily/Winged helix DNA-binding domain"/>
    <property type="match status" value="1"/>
</dbReference>
<dbReference type="CDD" id="cd04171">
    <property type="entry name" value="SelB"/>
    <property type="match status" value="1"/>
</dbReference>
<dbReference type="GO" id="GO:0001514">
    <property type="term" value="P:selenocysteine incorporation"/>
    <property type="evidence" value="ECO:0007669"/>
    <property type="project" value="InterPro"/>
</dbReference>